<gene>
    <name evidence="3" type="ORF">F511_40138</name>
</gene>
<dbReference type="PANTHER" id="PTHR34049">
    <property type="entry name" value="F-BOX PROTEIN SKIP27"/>
    <property type="match status" value="1"/>
</dbReference>
<dbReference type="Proteomes" id="UP000250235">
    <property type="component" value="Unassembled WGS sequence"/>
</dbReference>
<accession>A0A2Z7D380</accession>
<organism evidence="3 4">
    <name type="scientific">Dorcoceras hygrometricum</name>
    <dbReference type="NCBI Taxonomy" id="472368"/>
    <lineage>
        <taxon>Eukaryota</taxon>
        <taxon>Viridiplantae</taxon>
        <taxon>Streptophyta</taxon>
        <taxon>Embryophyta</taxon>
        <taxon>Tracheophyta</taxon>
        <taxon>Spermatophyta</taxon>
        <taxon>Magnoliopsida</taxon>
        <taxon>eudicotyledons</taxon>
        <taxon>Gunneridae</taxon>
        <taxon>Pentapetalae</taxon>
        <taxon>asterids</taxon>
        <taxon>lamiids</taxon>
        <taxon>Lamiales</taxon>
        <taxon>Gesneriaceae</taxon>
        <taxon>Didymocarpoideae</taxon>
        <taxon>Trichosporeae</taxon>
        <taxon>Loxocarpinae</taxon>
        <taxon>Dorcoceras</taxon>
    </lineage>
</organism>
<feature type="region of interest" description="Disordered" evidence="1">
    <location>
        <begin position="1"/>
        <end position="28"/>
    </location>
</feature>
<dbReference type="EMBL" id="KQ990683">
    <property type="protein sequence ID" value="KZV52769.1"/>
    <property type="molecule type" value="Genomic_DNA"/>
</dbReference>
<proteinExistence type="predicted"/>
<feature type="domain" description="F-box" evidence="2">
    <location>
        <begin position="120"/>
        <end position="168"/>
    </location>
</feature>
<sequence length="279" mass="31258">MGKVSPNERQSRSGIRKKKSKNAYNKYLKPGALAQLRNSKASASKSCMDLGKKRVGVVDSKHTGSDDAKILLNQNIDKSPQFLSPERLEFAPGNGHSDVLSQNNLQRTPKTPCAEERVFESRLESLPIDLLVKILCHLHHDQLRAVFHVSEKIRKAVVIARQFHFNYTTPDRARQEMLKTTTPLPTDHWPFVSKGGGKGIWIGRPHTPKAPKHGSRPPSRLKCTEMRQIAAVLFQESSFSSKCLVPSVLSKPVCKSLASNRTLFYEDELCQAVAQNNLR</sequence>
<dbReference type="PANTHER" id="PTHR34049:SF2">
    <property type="entry name" value="F-BOX DOMAIN CONTAINING PROTEIN, EXPRESSED"/>
    <property type="match status" value="1"/>
</dbReference>
<name>A0A2Z7D380_9LAMI</name>
<dbReference type="InterPro" id="IPR001810">
    <property type="entry name" value="F-box_dom"/>
</dbReference>
<evidence type="ECO:0000313" key="4">
    <source>
        <dbReference type="Proteomes" id="UP000250235"/>
    </source>
</evidence>
<evidence type="ECO:0000313" key="3">
    <source>
        <dbReference type="EMBL" id="KZV52769.1"/>
    </source>
</evidence>
<keyword evidence="4" id="KW-1185">Reference proteome</keyword>
<evidence type="ECO:0000256" key="1">
    <source>
        <dbReference type="SAM" id="MobiDB-lite"/>
    </source>
</evidence>
<dbReference type="OrthoDB" id="514005at2759"/>
<dbReference type="AlphaFoldDB" id="A0A2Z7D380"/>
<dbReference type="InterPro" id="IPR045286">
    <property type="entry name" value="FBS1-like"/>
</dbReference>
<evidence type="ECO:0000259" key="2">
    <source>
        <dbReference type="PROSITE" id="PS50181"/>
    </source>
</evidence>
<reference evidence="3 4" key="1">
    <citation type="journal article" date="2015" name="Proc. Natl. Acad. Sci. U.S.A.">
        <title>The resurrection genome of Boea hygrometrica: A blueprint for survival of dehydration.</title>
        <authorList>
            <person name="Xiao L."/>
            <person name="Yang G."/>
            <person name="Zhang L."/>
            <person name="Yang X."/>
            <person name="Zhao S."/>
            <person name="Ji Z."/>
            <person name="Zhou Q."/>
            <person name="Hu M."/>
            <person name="Wang Y."/>
            <person name="Chen M."/>
            <person name="Xu Y."/>
            <person name="Jin H."/>
            <person name="Xiao X."/>
            <person name="Hu G."/>
            <person name="Bao F."/>
            <person name="Hu Y."/>
            <person name="Wan P."/>
            <person name="Li L."/>
            <person name="Deng X."/>
            <person name="Kuang T."/>
            <person name="Xiang C."/>
            <person name="Zhu J.K."/>
            <person name="Oliver M.J."/>
            <person name="He Y."/>
        </authorList>
    </citation>
    <scope>NUCLEOTIDE SEQUENCE [LARGE SCALE GENOMIC DNA]</scope>
    <source>
        <strain evidence="4">cv. XS01</strain>
    </source>
</reference>
<dbReference type="PROSITE" id="PS50181">
    <property type="entry name" value="FBOX"/>
    <property type="match status" value="1"/>
</dbReference>
<protein>
    <submittedName>
        <fullName evidence="3">F-box protein</fullName>
    </submittedName>
</protein>